<comment type="caution">
    <text evidence="4">The sequence shown here is derived from an EMBL/GenBank/DDBJ whole genome shotgun (WGS) entry which is preliminary data.</text>
</comment>
<reference evidence="4 5" key="1">
    <citation type="submission" date="2019-05" db="EMBL/GenBank/DDBJ databases">
        <authorList>
            <person name="Narsing Rao M.P."/>
            <person name="Li W.J."/>
        </authorList>
    </citation>
    <scope>NUCLEOTIDE SEQUENCE [LARGE SCALE GENOMIC DNA]</scope>
    <source>
        <strain evidence="4 5">SYSU_K30003</strain>
    </source>
</reference>
<proteinExistence type="predicted"/>
<dbReference type="EMBL" id="VCIW01000004">
    <property type="protein sequence ID" value="TLS52545.1"/>
    <property type="molecule type" value="Genomic_DNA"/>
</dbReference>
<dbReference type="PROSITE" id="PS51186">
    <property type="entry name" value="GNAT"/>
    <property type="match status" value="1"/>
</dbReference>
<dbReference type="InterPro" id="IPR016181">
    <property type="entry name" value="Acyl_CoA_acyltransferase"/>
</dbReference>
<dbReference type="GO" id="GO:0016747">
    <property type="term" value="F:acyltransferase activity, transferring groups other than amino-acyl groups"/>
    <property type="evidence" value="ECO:0007669"/>
    <property type="project" value="InterPro"/>
</dbReference>
<feature type="domain" description="N-acetyltransferase" evidence="3">
    <location>
        <begin position="3"/>
        <end position="150"/>
    </location>
</feature>
<dbReference type="InterPro" id="IPR000182">
    <property type="entry name" value="GNAT_dom"/>
</dbReference>
<sequence length="150" mass="17258">MEYHIRKAQGSVIIHQLDELLVQSKLEGFRFVQRLVDEFAEGRNRFDQPGESLYVCYADSRIVGICGVNRMPANDGIRVGRVRRFYVSPAYRRLGVGRKLMQALLADAAGTFDELQLRTDSIAADRFYRSLGFARVCDREEITHFIRIVK</sequence>
<dbReference type="CDD" id="cd04301">
    <property type="entry name" value="NAT_SF"/>
    <property type="match status" value="1"/>
</dbReference>
<dbReference type="RefSeq" id="WP_138193536.1">
    <property type="nucleotide sequence ID" value="NZ_VCIW01000004.1"/>
</dbReference>
<protein>
    <submittedName>
        <fullName evidence="4">GNAT family N-acetyltransferase</fullName>
    </submittedName>
</protein>
<evidence type="ECO:0000313" key="5">
    <source>
        <dbReference type="Proteomes" id="UP000309676"/>
    </source>
</evidence>
<name>A0A5R9GL97_9BACL</name>
<keyword evidence="1 4" id="KW-0808">Transferase</keyword>
<dbReference type="PANTHER" id="PTHR43877:SF2">
    <property type="entry name" value="AMINOALKYLPHOSPHONATE N-ACETYLTRANSFERASE-RELATED"/>
    <property type="match status" value="1"/>
</dbReference>
<evidence type="ECO:0000259" key="3">
    <source>
        <dbReference type="PROSITE" id="PS51186"/>
    </source>
</evidence>
<accession>A0A5R9GL97</accession>
<dbReference type="Proteomes" id="UP000309676">
    <property type="component" value="Unassembled WGS sequence"/>
</dbReference>
<dbReference type="OrthoDB" id="9815041at2"/>
<dbReference type="Pfam" id="PF13508">
    <property type="entry name" value="Acetyltransf_7"/>
    <property type="match status" value="1"/>
</dbReference>
<keyword evidence="2" id="KW-0012">Acyltransferase</keyword>
<dbReference type="Gene3D" id="3.40.630.30">
    <property type="match status" value="1"/>
</dbReference>
<evidence type="ECO:0000313" key="4">
    <source>
        <dbReference type="EMBL" id="TLS52545.1"/>
    </source>
</evidence>
<organism evidence="4 5">
    <name type="scientific">Paenibacillus antri</name>
    <dbReference type="NCBI Taxonomy" id="2582848"/>
    <lineage>
        <taxon>Bacteria</taxon>
        <taxon>Bacillati</taxon>
        <taxon>Bacillota</taxon>
        <taxon>Bacilli</taxon>
        <taxon>Bacillales</taxon>
        <taxon>Paenibacillaceae</taxon>
        <taxon>Paenibacillus</taxon>
    </lineage>
</organism>
<dbReference type="AlphaFoldDB" id="A0A5R9GL97"/>
<evidence type="ECO:0000256" key="2">
    <source>
        <dbReference type="ARBA" id="ARBA00023315"/>
    </source>
</evidence>
<gene>
    <name evidence="4" type="ORF">FE782_07860</name>
</gene>
<dbReference type="PANTHER" id="PTHR43877">
    <property type="entry name" value="AMINOALKYLPHOSPHONATE N-ACETYLTRANSFERASE-RELATED-RELATED"/>
    <property type="match status" value="1"/>
</dbReference>
<dbReference type="InterPro" id="IPR050832">
    <property type="entry name" value="Bact_Acetyltransf"/>
</dbReference>
<keyword evidence="5" id="KW-1185">Reference proteome</keyword>
<evidence type="ECO:0000256" key="1">
    <source>
        <dbReference type="ARBA" id="ARBA00022679"/>
    </source>
</evidence>
<dbReference type="SUPFAM" id="SSF55729">
    <property type="entry name" value="Acyl-CoA N-acyltransferases (Nat)"/>
    <property type="match status" value="1"/>
</dbReference>